<dbReference type="AlphaFoldDB" id="D1AHT2"/>
<dbReference type="InterPro" id="IPR036900">
    <property type="entry name" value="A-D-PHexomutase_C_sf"/>
</dbReference>
<dbReference type="SUPFAM" id="SSF55957">
    <property type="entry name" value="Phosphoglucomutase, C-terminal domain"/>
    <property type="match status" value="1"/>
</dbReference>
<dbReference type="PANTHER" id="PTHR42946">
    <property type="entry name" value="PHOSPHOHEXOSE MUTASE"/>
    <property type="match status" value="1"/>
</dbReference>
<protein>
    <submittedName>
        <fullName evidence="10">Phosphoglucosamine mutase</fullName>
        <ecNumber evidence="10">5.4.2.10</ecNumber>
    </submittedName>
</protein>
<evidence type="ECO:0000256" key="6">
    <source>
        <dbReference type="ARBA" id="ARBA00023235"/>
    </source>
</evidence>
<dbReference type="SUPFAM" id="SSF53738">
    <property type="entry name" value="Phosphoglucomutase, first 3 domains"/>
    <property type="match status" value="3"/>
</dbReference>
<dbReference type="CDD" id="cd03089">
    <property type="entry name" value="PMM_PGM"/>
    <property type="match status" value="1"/>
</dbReference>
<keyword evidence="11" id="KW-1185">Reference proteome</keyword>
<dbReference type="Pfam" id="PF02878">
    <property type="entry name" value="PGM_PMM_I"/>
    <property type="match status" value="1"/>
</dbReference>
<comment type="cofactor">
    <cofactor evidence="1">
        <name>Mg(2+)</name>
        <dbReference type="ChEBI" id="CHEBI:18420"/>
    </cofactor>
</comment>
<name>D1AHT2_SEBTE</name>
<evidence type="ECO:0000259" key="9">
    <source>
        <dbReference type="Pfam" id="PF02880"/>
    </source>
</evidence>
<dbReference type="HOGENOM" id="CLU_016950_6_0_0"/>
<dbReference type="InterPro" id="IPR016055">
    <property type="entry name" value="A-D-PHexomutase_a/b/a-I/II/III"/>
</dbReference>
<dbReference type="STRING" id="526218.Sterm_1454"/>
<feature type="domain" description="Alpha-D-phosphohexomutase alpha/beta/alpha" evidence="9">
    <location>
        <begin position="286"/>
        <end position="397"/>
    </location>
</feature>
<evidence type="ECO:0000259" key="8">
    <source>
        <dbReference type="Pfam" id="PF02879"/>
    </source>
</evidence>
<dbReference type="Proteomes" id="UP000000845">
    <property type="component" value="Chromosome"/>
</dbReference>
<dbReference type="InterPro" id="IPR005846">
    <property type="entry name" value="A-D-PHexomutase_a/b/a-III"/>
</dbReference>
<reference evidence="11" key="1">
    <citation type="submission" date="2009-09" db="EMBL/GenBank/DDBJ databases">
        <title>The complete chromosome of Sebaldella termitidis ATCC 33386.</title>
        <authorList>
            <consortium name="US DOE Joint Genome Institute (JGI-PGF)"/>
            <person name="Lucas S."/>
            <person name="Copeland A."/>
            <person name="Lapidus A."/>
            <person name="Glavina del Rio T."/>
            <person name="Dalin E."/>
            <person name="Tice H."/>
            <person name="Bruce D."/>
            <person name="Goodwin L."/>
            <person name="Pitluck S."/>
            <person name="Kyrpides N."/>
            <person name="Mavromatis K."/>
            <person name="Ivanova N."/>
            <person name="Mikhailova N."/>
            <person name="Sims D."/>
            <person name="Meincke L."/>
            <person name="Brettin T."/>
            <person name="Detter J.C."/>
            <person name="Han C."/>
            <person name="Larimer F."/>
            <person name="Land M."/>
            <person name="Hauser L."/>
            <person name="Markowitz V."/>
            <person name="Cheng J.F."/>
            <person name="Hugenholtz P."/>
            <person name="Woyke T."/>
            <person name="Wu D."/>
            <person name="Eisen J.A."/>
        </authorList>
    </citation>
    <scope>NUCLEOTIDE SEQUENCE [LARGE SCALE GENOMIC DNA]</scope>
    <source>
        <strain evidence="11">ATCC 33386 / NCTC 11300</strain>
    </source>
</reference>
<reference evidence="10 11" key="2">
    <citation type="journal article" date="2010" name="Stand. Genomic Sci.">
        <title>Complete genome sequence of Sebaldella termitidis type strain (NCTC 11300).</title>
        <authorList>
            <person name="Harmon-Smith M."/>
            <person name="Celia L."/>
            <person name="Chertkov O."/>
            <person name="Lapidus A."/>
            <person name="Copeland A."/>
            <person name="Glavina Del Rio T."/>
            <person name="Nolan M."/>
            <person name="Lucas S."/>
            <person name="Tice H."/>
            <person name="Cheng J.F."/>
            <person name="Han C."/>
            <person name="Detter J.C."/>
            <person name="Bruce D."/>
            <person name="Goodwin L."/>
            <person name="Pitluck S."/>
            <person name="Pati A."/>
            <person name="Liolios K."/>
            <person name="Ivanova N."/>
            <person name="Mavromatis K."/>
            <person name="Mikhailova N."/>
            <person name="Chen A."/>
            <person name="Palaniappan K."/>
            <person name="Land M."/>
            <person name="Hauser L."/>
            <person name="Chang Y.J."/>
            <person name="Jeffries C.D."/>
            <person name="Brettin T."/>
            <person name="Goker M."/>
            <person name="Beck B."/>
            <person name="Bristow J."/>
            <person name="Eisen J.A."/>
            <person name="Markowitz V."/>
            <person name="Hugenholtz P."/>
            <person name="Kyrpides N.C."/>
            <person name="Klenk H.P."/>
            <person name="Chen F."/>
        </authorList>
    </citation>
    <scope>NUCLEOTIDE SEQUENCE [LARGE SCALE GENOMIC DNA]</scope>
    <source>
        <strain evidence="11">ATCC 33386 / NCTC 11300</strain>
    </source>
</reference>
<dbReference type="GO" id="GO:0046872">
    <property type="term" value="F:metal ion binding"/>
    <property type="evidence" value="ECO:0007669"/>
    <property type="project" value="UniProtKB-KW"/>
</dbReference>
<dbReference type="EC" id="5.4.2.10" evidence="10"/>
<dbReference type="eggNOG" id="COG1109">
    <property type="taxonomic scope" value="Bacteria"/>
</dbReference>
<sequence>MEKVLRKLQSGSDIRGIAIQHEDKQVTLNRETVAALAQGYVNYISKKLGKNPEEIAVSAGTDPRITGGKLQCAFIEELLDAGMTVYDFGLSTTPSMFMSTIFEKYNCDAAIMFTASHLPFYYNGIKFFTKEGGFEKEDIKQVIENSIDILKNSTVKQTKKGKIVKTTIIKDYSKFLVEKIRTEVNSKKNYEKPLEGLHIVVDAGNGAGGFFAEEVLEVLGAKTAGSAFLNPDGLFPNHVPNPEDETAMGFLKRAVLNSKADFGIIFDTDVDRASCVDKNGEEINRNRLIALSSAIVLEQNPGSTIVTDSITSDELNEFITKLGGKHFRYQRGYKNVINKAKELNEKGIECPLAIETSGHAAFKENNFLDDGAYLTAKILITLAKLHEENKNIEDLLEGYKEPLESKEIRLNVNTQSIKEYADKVISELEQFVKEEPEWSQVEENYEGIRVNCKGGEGSGWFLLRSSLHEPIICINMEADYAGGVEKTEKKLAEFLKKYSEIDTSAL</sequence>
<feature type="domain" description="Alpha-D-phosphohexomutase alpha/beta/alpha" evidence="7">
    <location>
        <begin position="9"/>
        <end position="148"/>
    </location>
</feature>
<dbReference type="PRINTS" id="PR00509">
    <property type="entry name" value="PGMPMM"/>
</dbReference>
<keyword evidence="3" id="KW-0597">Phosphoprotein</keyword>
<dbReference type="GO" id="GO:0008966">
    <property type="term" value="F:phosphoglucosamine mutase activity"/>
    <property type="evidence" value="ECO:0007669"/>
    <property type="project" value="UniProtKB-EC"/>
</dbReference>
<dbReference type="Pfam" id="PF02879">
    <property type="entry name" value="PGM_PMM_II"/>
    <property type="match status" value="1"/>
</dbReference>
<dbReference type="InterPro" id="IPR005845">
    <property type="entry name" value="A-D-PHexomutase_a/b/a-II"/>
</dbReference>
<organism evidence="10 11">
    <name type="scientific">Sebaldella termitidis (strain ATCC 33386 / NCTC 11300)</name>
    <dbReference type="NCBI Taxonomy" id="526218"/>
    <lineage>
        <taxon>Bacteria</taxon>
        <taxon>Fusobacteriati</taxon>
        <taxon>Fusobacteriota</taxon>
        <taxon>Fusobacteriia</taxon>
        <taxon>Fusobacteriales</taxon>
        <taxon>Leptotrichiaceae</taxon>
        <taxon>Sebaldella</taxon>
    </lineage>
</organism>
<keyword evidence="4" id="KW-0479">Metal-binding</keyword>
<evidence type="ECO:0000256" key="2">
    <source>
        <dbReference type="ARBA" id="ARBA00010231"/>
    </source>
</evidence>
<dbReference type="Pfam" id="PF02880">
    <property type="entry name" value="PGM_PMM_III"/>
    <property type="match status" value="1"/>
</dbReference>
<dbReference type="InterPro" id="IPR050060">
    <property type="entry name" value="Phosphoglucosamine_mutase"/>
</dbReference>
<keyword evidence="6 10" id="KW-0413">Isomerase</keyword>
<dbReference type="GO" id="GO:0004615">
    <property type="term" value="F:phosphomannomutase activity"/>
    <property type="evidence" value="ECO:0007669"/>
    <property type="project" value="TreeGrafter"/>
</dbReference>
<dbReference type="KEGG" id="str:Sterm_1454"/>
<proteinExistence type="inferred from homology"/>
<dbReference type="FunFam" id="3.40.120.10:FF:000010">
    <property type="entry name" value="phosphomannomutase/phosphoglucomutase isoform X1"/>
    <property type="match status" value="1"/>
</dbReference>
<evidence type="ECO:0000259" key="7">
    <source>
        <dbReference type="Pfam" id="PF02878"/>
    </source>
</evidence>
<feature type="domain" description="Alpha-D-phosphohexomutase alpha/beta/alpha" evidence="8">
    <location>
        <begin position="172"/>
        <end position="280"/>
    </location>
</feature>
<evidence type="ECO:0000256" key="3">
    <source>
        <dbReference type="ARBA" id="ARBA00022553"/>
    </source>
</evidence>
<keyword evidence="5" id="KW-0460">Magnesium</keyword>
<evidence type="ECO:0000256" key="5">
    <source>
        <dbReference type="ARBA" id="ARBA00022842"/>
    </source>
</evidence>
<dbReference type="GO" id="GO:0005975">
    <property type="term" value="P:carbohydrate metabolic process"/>
    <property type="evidence" value="ECO:0007669"/>
    <property type="project" value="InterPro"/>
</dbReference>
<accession>D1AHT2</accession>
<evidence type="ECO:0000256" key="4">
    <source>
        <dbReference type="ARBA" id="ARBA00022723"/>
    </source>
</evidence>
<dbReference type="PANTHER" id="PTHR42946:SF1">
    <property type="entry name" value="PHOSPHOGLUCOMUTASE (ALPHA-D-GLUCOSE-1,6-BISPHOSPHATE-DEPENDENT)"/>
    <property type="match status" value="1"/>
</dbReference>
<evidence type="ECO:0000313" key="10">
    <source>
        <dbReference type="EMBL" id="ACZ08316.1"/>
    </source>
</evidence>
<dbReference type="InterPro" id="IPR005841">
    <property type="entry name" value="Alpha-D-phosphohexomutase_SF"/>
</dbReference>
<comment type="similarity">
    <text evidence="2">Belongs to the phosphohexose mutase family.</text>
</comment>
<dbReference type="EMBL" id="CP001739">
    <property type="protein sequence ID" value="ACZ08316.1"/>
    <property type="molecule type" value="Genomic_DNA"/>
</dbReference>
<dbReference type="Gene3D" id="3.40.120.10">
    <property type="entry name" value="Alpha-D-Glucose-1,6-Bisphosphate, subunit A, domain 3"/>
    <property type="match status" value="3"/>
</dbReference>
<dbReference type="InterPro" id="IPR005844">
    <property type="entry name" value="A-D-PHexomutase_a/b/a-I"/>
</dbReference>
<dbReference type="RefSeq" id="WP_012860912.1">
    <property type="nucleotide sequence ID" value="NC_013517.1"/>
</dbReference>
<evidence type="ECO:0000313" key="11">
    <source>
        <dbReference type="Proteomes" id="UP000000845"/>
    </source>
</evidence>
<gene>
    <name evidence="10" type="ordered locus">Sterm_1454</name>
</gene>
<dbReference type="Gene3D" id="3.30.310.50">
    <property type="entry name" value="Alpha-D-phosphohexomutase, C-terminal domain"/>
    <property type="match status" value="1"/>
</dbReference>
<evidence type="ECO:0000256" key="1">
    <source>
        <dbReference type="ARBA" id="ARBA00001946"/>
    </source>
</evidence>